<dbReference type="FunFam" id="3.30.40.10:FF:000038">
    <property type="entry name" value="E3 ubiquitin-protein ligase listerin"/>
    <property type="match status" value="1"/>
</dbReference>
<dbReference type="GO" id="GO:0005829">
    <property type="term" value="C:cytosol"/>
    <property type="evidence" value="ECO:0007669"/>
    <property type="project" value="UniProtKB-SubCell"/>
</dbReference>
<dbReference type="EMBL" id="CANHGI010000001">
    <property type="protein sequence ID" value="CAI5438132.1"/>
    <property type="molecule type" value="Genomic_DNA"/>
</dbReference>
<dbReference type="GO" id="GO:1990116">
    <property type="term" value="P:ribosome-associated ubiquitin-dependent protein catabolic process"/>
    <property type="evidence" value="ECO:0007669"/>
    <property type="project" value="UniProtKB-UniRule"/>
</dbReference>
<organism evidence="20 21">
    <name type="scientific">Caenorhabditis angaria</name>
    <dbReference type="NCBI Taxonomy" id="860376"/>
    <lineage>
        <taxon>Eukaryota</taxon>
        <taxon>Metazoa</taxon>
        <taxon>Ecdysozoa</taxon>
        <taxon>Nematoda</taxon>
        <taxon>Chromadorea</taxon>
        <taxon>Rhabditida</taxon>
        <taxon>Rhabditina</taxon>
        <taxon>Rhabditomorpha</taxon>
        <taxon>Rhabditoidea</taxon>
        <taxon>Rhabditidae</taxon>
        <taxon>Peloderinae</taxon>
        <taxon>Caenorhabditis</taxon>
    </lineage>
</organism>
<evidence type="ECO:0000256" key="3">
    <source>
        <dbReference type="ARBA" id="ARBA00004906"/>
    </source>
</evidence>
<evidence type="ECO:0000313" key="21">
    <source>
        <dbReference type="Proteomes" id="UP001152747"/>
    </source>
</evidence>
<dbReference type="Pfam" id="PF23009">
    <property type="entry name" value="UBC_like"/>
    <property type="match status" value="1"/>
</dbReference>
<dbReference type="Pfam" id="PF22958">
    <property type="entry name" value="Ltn1_1st"/>
    <property type="match status" value="1"/>
</dbReference>
<name>A0A9P1I4N6_9PELO</name>
<gene>
    <name evidence="20" type="ORF">CAMP_LOCUS769</name>
</gene>
<dbReference type="InterPro" id="IPR056241">
    <property type="entry name" value="LTN1_HEAT_5th"/>
</dbReference>
<dbReference type="GO" id="GO:0043023">
    <property type="term" value="F:ribosomal large subunit binding"/>
    <property type="evidence" value="ECO:0007669"/>
    <property type="project" value="TreeGrafter"/>
</dbReference>
<reference evidence="20" key="1">
    <citation type="submission" date="2022-11" db="EMBL/GenBank/DDBJ databases">
        <authorList>
            <person name="Kikuchi T."/>
        </authorList>
    </citation>
    <scope>NUCLEOTIDE SEQUENCE</scope>
    <source>
        <strain evidence="20">PS1010</strain>
    </source>
</reference>
<comment type="pathway">
    <text evidence="3 18">Protein modification; protein ubiquitination.</text>
</comment>
<comment type="subcellular location">
    <subcellularLocation>
        <location evidence="2">Cytoplasm</location>
        <location evidence="2">Cytosol</location>
    </subcellularLocation>
</comment>
<keyword evidence="9 18" id="KW-0479">Metal-binding</keyword>
<dbReference type="Proteomes" id="UP001152747">
    <property type="component" value="Unassembled WGS sequence"/>
</dbReference>
<keyword evidence="12 18" id="KW-0833">Ubl conjugation pathway</keyword>
<dbReference type="PANTHER" id="PTHR12389:SF0">
    <property type="entry name" value="E3 UBIQUITIN-PROTEIN LIGASE LISTERIN"/>
    <property type="match status" value="1"/>
</dbReference>
<dbReference type="Gene3D" id="1.25.10.10">
    <property type="entry name" value="Leucine-rich Repeat Variant"/>
    <property type="match status" value="1"/>
</dbReference>
<dbReference type="Gene3D" id="3.30.40.10">
    <property type="entry name" value="Zinc/RING finger domain, C3HC4 (zinc finger)"/>
    <property type="match status" value="1"/>
</dbReference>
<evidence type="ECO:0000313" key="20">
    <source>
        <dbReference type="EMBL" id="CAI5438132.1"/>
    </source>
</evidence>
<evidence type="ECO:0000256" key="10">
    <source>
        <dbReference type="ARBA" id="ARBA00022737"/>
    </source>
</evidence>
<evidence type="ECO:0000256" key="1">
    <source>
        <dbReference type="ARBA" id="ARBA00000900"/>
    </source>
</evidence>
<evidence type="ECO:0000256" key="7">
    <source>
        <dbReference type="ARBA" id="ARBA00022490"/>
    </source>
</evidence>
<keyword evidence="13 18" id="KW-0862">Zinc</keyword>
<dbReference type="InterPro" id="IPR054478">
    <property type="entry name" value="LTN1_UBC"/>
</dbReference>
<evidence type="ECO:0000256" key="5">
    <source>
        <dbReference type="ARBA" id="ARBA00012483"/>
    </source>
</evidence>
<dbReference type="InterPro" id="IPR039795">
    <property type="entry name" value="LTN1/Rkr1"/>
</dbReference>
<evidence type="ECO:0000256" key="4">
    <source>
        <dbReference type="ARBA" id="ARBA00007997"/>
    </source>
</evidence>
<protein>
    <recommendedName>
        <fullName evidence="6 18">E3 ubiquitin-protein ligase listerin</fullName>
        <ecNumber evidence="5 18">2.3.2.27</ecNumber>
    </recommendedName>
    <alternativeName>
        <fullName evidence="14 18">RING-type E3 ubiquitin transferase listerin</fullName>
    </alternativeName>
</protein>
<dbReference type="SUPFAM" id="SSF57850">
    <property type="entry name" value="RING/U-box"/>
    <property type="match status" value="1"/>
</dbReference>
<dbReference type="PANTHER" id="PTHR12389">
    <property type="entry name" value="ZINC FINGER PROTEIN 294"/>
    <property type="match status" value="1"/>
</dbReference>
<keyword evidence="11 17" id="KW-0863">Zinc-finger</keyword>
<sequence length="1422" mass="162807">MSKPQRRKGNAKNASSSLAHNLLSDGSFIGLTPEMNVFEMAGNEAATFNHVDDEARIILRKLMKKDACTREKGLRELIQFMEGNPESIEICYDTFIGIVEHLSTDGSATVRLLTMKTISFFINKLKKSAGKGLKTIIPLVIFATCDASNSVGNAAENVFKENFEGTAKRAQLLEMFGGVTIRLAVSLITGENAELCQAAKYDEEESVEQRKYRLEVQGLGTILKLSDESKNVDWVESVSKLFSDSNYLRKVLKGEKYNLKTSLLSVCLKLPNNIEIMMNGPISQWILDCLDSTNDTICDSVWNAFIVLVASEEYLSKTSFQKTIIPRILNVIRKKKSHWSKMATHILPFVATVFEDLQKSNSFEAIIESYFDNLPFDSTISPNCTSQWICSFVEVVQWILSNEKIDENVVEMTVSAIVKMCKESLKTFENHRIASLINWIFEKNILKKSESLRLCQLIEAVILENRENSSKFAEILLASAKFSELVPIHSTLLILDKEKENNWVELLDILEHSEDSYFEHVLARLPSSSKLGEPTSKWSENNAKTIAKLIVRIVKKSPEKSFEPTNNFVWREILLILANSCSKTDEIWNIFGFSPKNKELFEEMISSWREEGNGDAVAKMIDFLKIKNIEIEQKLKNVENLEYLLDLLKNCESLKGDSELIYKIFNKVFRVRDYPGTESLKLLANNLPENFEIPGFFEDLMEKDGNENTAMIFDMILRNSKNSEGMIRRFLIQEKDVEKLLDDVKFLEVERFCTASTSCTISIPYEINGHFDVMKEEKICEFLNNKTRLAFVNISSEYATNASKVYASIILNLVKILENRFEFSEIPKYYIREISDILSKSVIDFQPFLPPKSTILADVYLSQKGGKLEHLIEDQEILELSYSFGLESDEFLEKMKEEMEELAFFGERNCLKERLTGLLVARAFLAMADKVLLIADEKRELVDYLLCGLVTVLDNVNDELLKCNQLPIILESLAFYYLRIFAKINKFANETNHITPIIDEWKEFYLPTITRLIFNWFGIIKSGNEPNPFVRSLFIALNEISNYPNDFDEIESIREFSPELDAFNYSQTEQSIISHSFSLLESENQYIQLIGLKMAKLTMPLMFKKENILTDEKNEEEVLNAEKTLKIPEIINRKLLESLETGKWSVVMLFDICLVPFESDLLKNELRVLYCDALQTFIRPCLSTLIIKQPAAIPRSKEESYYLQDSSIPSIRFFDKYACRLLFRTISFIPAAVRLWFKSLPQSATETVKKTITNNASRLLVEKELERVKLSKYANGGDVDMKIRVIPVTGEIVAEYLVEETKMKLTIGLPPDFPLSVPTLHLDKAIVQSDRARKWLVQLNAYLFHQNGAIVEGIELWRNNVDKGVQGAEACCICMMTIHSNSHQLPKVKCKQCKNKFHSNCLYKWFESSNQSSCPLCRANFT</sequence>
<dbReference type="CDD" id="cd16491">
    <property type="entry name" value="RING-CH-C4HC3_LTN1"/>
    <property type="match status" value="1"/>
</dbReference>
<dbReference type="GO" id="GO:0008270">
    <property type="term" value="F:zinc ion binding"/>
    <property type="evidence" value="ECO:0007669"/>
    <property type="project" value="UniProtKB-KW"/>
</dbReference>
<evidence type="ECO:0000256" key="6">
    <source>
        <dbReference type="ARBA" id="ARBA00017157"/>
    </source>
</evidence>
<evidence type="ECO:0000256" key="15">
    <source>
        <dbReference type="ARBA" id="ARBA00053497"/>
    </source>
</evidence>
<evidence type="ECO:0000256" key="18">
    <source>
        <dbReference type="RuleBase" id="RU367090"/>
    </source>
</evidence>
<comment type="subunit">
    <text evidence="16">Component of the ribosome quality control complex (RQC), composed of at least the E3 ubiquitin ligase ltn1 and nemf. The complex probably also contains tcf25 as well as vcp/p97 and its ubiquitin-binding cofactors. RQC forms a stable complex with 60S ribosomal subunits.</text>
</comment>
<proteinExistence type="inferred from homology"/>
<dbReference type="GO" id="GO:0072344">
    <property type="term" value="P:rescue of stalled ribosome"/>
    <property type="evidence" value="ECO:0007669"/>
    <property type="project" value="UniProtKB-UniRule"/>
</dbReference>
<dbReference type="EC" id="2.3.2.27" evidence="5 18"/>
<accession>A0A9P1I4N6</accession>
<evidence type="ECO:0000256" key="17">
    <source>
        <dbReference type="PROSITE-ProRule" id="PRU00175"/>
    </source>
</evidence>
<evidence type="ECO:0000256" key="9">
    <source>
        <dbReference type="ARBA" id="ARBA00022723"/>
    </source>
</evidence>
<evidence type="ECO:0000256" key="16">
    <source>
        <dbReference type="ARBA" id="ARBA00065062"/>
    </source>
</evidence>
<feature type="domain" description="RING-type" evidence="19">
    <location>
        <begin position="1371"/>
        <end position="1418"/>
    </location>
</feature>
<evidence type="ECO:0000256" key="13">
    <source>
        <dbReference type="ARBA" id="ARBA00022833"/>
    </source>
</evidence>
<dbReference type="GO" id="GO:0061630">
    <property type="term" value="F:ubiquitin protein ligase activity"/>
    <property type="evidence" value="ECO:0007669"/>
    <property type="project" value="UniProtKB-UniRule"/>
</dbReference>
<dbReference type="Pfam" id="PF24618">
    <property type="entry name" value="LTN1_E3_ligase_5th"/>
    <property type="match status" value="1"/>
</dbReference>
<dbReference type="Pfam" id="PF13639">
    <property type="entry name" value="zf-RING_2"/>
    <property type="match status" value="1"/>
</dbReference>
<dbReference type="GO" id="GO:1990112">
    <property type="term" value="C:RQC complex"/>
    <property type="evidence" value="ECO:0007669"/>
    <property type="project" value="UniProtKB-UniRule"/>
</dbReference>
<dbReference type="InterPro" id="IPR001841">
    <property type="entry name" value="Znf_RING"/>
</dbReference>
<comment type="function">
    <text evidence="15">E3 ubiquitin-protein ligase. Component of the ribosome quality control complex (RQC), a ribosome-associated complex that mediates ubiquitination and extraction of incompletely synthesized nascent chains for proteasomal degradation. Ubiquitination leads to vcp/p97 recruitment for extraction and degradation of the incomplete translation product.</text>
</comment>
<evidence type="ECO:0000259" key="19">
    <source>
        <dbReference type="PROSITE" id="PS50089"/>
    </source>
</evidence>
<dbReference type="InterPro" id="IPR054476">
    <property type="entry name" value="Ltn1_N"/>
</dbReference>
<dbReference type="InterPro" id="IPR016024">
    <property type="entry name" value="ARM-type_fold"/>
</dbReference>
<keyword evidence="7" id="KW-0963">Cytoplasm</keyword>
<comment type="catalytic activity">
    <reaction evidence="1 18">
        <text>S-ubiquitinyl-[E2 ubiquitin-conjugating enzyme]-L-cysteine + [acceptor protein]-L-lysine = [E2 ubiquitin-conjugating enzyme]-L-cysteine + N(6)-ubiquitinyl-[acceptor protein]-L-lysine.</text>
        <dbReference type="EC" id="2.3.2.27"/>
    </reaction>
</comment>
<evidence type="ECO:0000256" key="2">
    <source>
        <dbReference type="ARBA" id="ARBA00004514"/>
    </source>
</evidence>
<comment type="caution">
    <text evidence="20">The sequence shown here is derived from an EMBL/GenBank/DDBJ whole genome shotgun (WGS) entry which is preliminary data.</text>
</comment>
<evidence type="ECO:0000256" key="8">
    <source>
        <dbReference type="ARBA" id="ARBA00022679"/>
    </source>
</evidence>
<dbReference type="OrthoDB" id="6108at2759"/>
<evidence type="ECO:0000256" key="12">
    <source>
        <dbReference type="ARBA" id="ARBA00022786"/>
    </source>
</evidence>
<dbReference type="SUPFAM" id="SSF48371">
    <property type="entry name" value="ARM repeat"/>
    <property type="match status" value="1"/>
</dbReference>
<dbReference type="InterPro" id="IPR013083">
    <property type="entry name" value="Znf_RING/FYVE/PHD"/>
</dbReference>
<keyword evidence="8 18" id="KW-0808">Transferase</keyword>
<keyword evidence="10" id="KW-0677">Repeat</keyword>
<dbReference type="PROSITE" id="PS50089">
    <property type="entry name" value="ZF_RING_2"/>
    <property type="match status" value="1"/>
</dbReference>
<keyword evidence="21" id="KW-1185">Reference proteome</keyword>
<dbReference type="InterPro" id="IPR011989">
    <property type="entry name" value="ARM-like"/>
</dbReference>
<comment type="similarity">
    <text evidence="4 18">Belongs to the LTN1 family.</text>
</comment>
<evidence type="ECO:0000256" key="11">
    <source>
        <dbReference type="ARBA" id="ARBA00022771"/>
    </source>
</evidence>
<evidence type="ECO:0000256" key="14">
    <source>
        <dbReference type="ARBA" id="ARBA00032366"/>
    </source>
</evidence>
<dbReference type="InterPro" id="IPR039804">
    <property type="entry name" value="RING-CH-C4HC3_LTN1"/>
</dbReference>